<comment type="caution">
    <text evidence="2">The sequence shown here is derived from an EMBL/GenBank/DDBJ whole genome shotgun (WGS) entry which is preliminary data.</text>
</comment>
<name>A0A7J7VN74_PIPKU</name>
<sequence length="122" mass="13025">MWALKSCETQTQLAPPLSSPAEQGVQPQVPQHTPDGGCGLRSPPQRWDWGCALRSPVKPHWVGRGAASCPLSRPSTTQPQVPADHSLKFITETPPLLWAQPSCVTGTQPLLCVPPSCDGIIA</sequence>
<proteinExistence type="predicted"/>
<evidence type="ECO:0000256" key="1">
    <source>
        <dbReference type="SAM" id="MobiDB-lite"/>
    </source>
</evidence>
<protein>
    <submittedName>
        <fullName evidence="2">Uncharacterized protein</fullName>
    </submittedName>
</protein>
<reference evidence="2 3" key="1">
    <citation type="journal article" date="2020" name="Nature">
        <title>Six reference-quality genomes reveal evolution of bat adaptations.</title>
        <authorList>
            <person name="Jebb D."/>
            <person name="Huang Z."/>
            <person name="Pippel M."/>
            <person name="Hughes G.M."/>
            <person name="Lavrichenko K."/>
            <person name="Devanna P."/>
            <person name="Winkler S."/>
            <person name="Jermiin L.S."/>
            <person name="Skirmuntt E.C."/>
            <person name="Katzourakis A."/>
            <person name="Burkitt-Gray L."/>
            <person name="Ray D.A."/>
            <person name="Sullivan K.A.M."/>
            <person name="Roscito J.G."/>
            <person name="Kirilenko B.M."/>
            <person name="Davalos L.M."/>
            <person name="Corthals A.P."/>
            <person name="Power M.L."/>
            <person name="Jones G."/>
            <person name="Ransome R.D."/>
            <person name="Dechmann D.K.N."/>
            <person name="Locatelli A.G."/>
            <person name="Puechmaille S.J."/>
            <person name="Fedrigo O."/>
            <person name="Jarvis E.D."/>
            <person name="Hiller M."/>
            <person name="Vernes S.C."/>
            <person name="Myers E.W."/>
            <person name="Teeling E.C."/>
        </authorList>
    </citation>
    <scope>NUCLEOTIDE SEQUENCE [LARGE SCALE GENOMIC DNA]</scope>
    <source>
        <strain evidence="2">MPipKuh1</strain>
        <tissue evidence="2">Flight muscle</tissue>
    </source>
</reference>
<evidence type="ECO:0000313" key="3">
    <source>
        <dbReference type="Proteomes" id="UP000558488"/>
    </source>
</evidence>
<accession>A0A7J7VN74</accession>
<feature type="region of interest" description="Disordered" evidence="1">
    <location>
        <begin position="1"/>
        <end position="42"/>
    </location>
</feature>
<organism evidence="2 3">
    <name type="scientific">Pipistrellus kuhlii</name>
    <name type="common">Kuhl's pipistrelle</name>
    <dbReference type="NCBI Taxonomy" id="59472"/>
    <lineage>
        <taxon>Eukaryota</taxon>
        <taxon>Metazoa</taxon>
        <taxon>Chordata</taxon>
        <taxon>Craniata</taxon>
        <taxon>Vertebrata</taxon>
        <taxon>Euteleostomi</taxon>
        <taxon>Mammalia</taxon>
        <taxon>Eutheria</taxon>
        <taxon>Laurasiatheria</taxon>
        <taxon>Chiroptera</taxon>
        <taxon>Yangochiroptera</taxon>
        <taxon>Vespertilionidae</taxon>
        <taxon>Pipistrellus</taxon>
    </lineage>
</organism>
<gene>
    <name evidence="2" type="ORF">mPipKuh1_008445</name>
</gene>
<dbReference type="Proteomes" id="UP000558488">
    <property type="component" value="Unassembled WGS sequence"/>
</dbReference>
<dbReference type="AlphaFoldDB" id="A0A7J7VN74"/>
<keyword evidence="3" id="KW-1185">Reference proteome</keyword>
<evidence type="ECO:0000313" key="2">
    <source>
        <dbReference type="EMBL" id="KAF6326451.1"/>
    </source>
</evidence>
<dbReference type="EMBL" id="JACAGB010000014">
    <property type="protein sequence ID" value="KAF6326451.1"/>
    <property type="molecule type" value="Genomic_DNA"/>
</dbReference>